<reference evidence="2" key="1">
    <citation type="submission" date="2016-10" db="EMBL/GenBank/DDBJ databases">
        <authorList>
            <person name="Varghese N."/>
            <person name="Submissions S."/>
        </authorList>
    </citation>
    <scope>NUCLEOTIDE SEQUENCE [LARGE SCALE GENOMIC DNA]</scope>
    <source>
        <strain evidence="2">DSM 45237</strain>
    </source>
</reference>
<dbReference type="EMBL" id="FNUC01000004">
    <property type="protein sequence ID" value="SEF13839.1"/>
    <property type="molecule type" value="Genomic_DNA"/>
</dbReference>
<evidence type="ECO:0000313" key="2">
    <source>
        <dbReference type="Proteomes" id="UP000181980"/>
    </source>
</evidence>
<dbReference type="STRING" id="561176.SAMN04488561_4488"/>
<name>A0A1H5PJ68_9ACTN</name>
<gene>
    <name evidence="1" type="ORF">SAMN04488561_4488</name>
</gene>
<protein>
    <submittedName>
        <fullName evidence="1">Uncharacterized protein</fullName>
    </submittedName>
</protein>
<sequence>MDLVAVRANADQLPDGTGDAALDRCGLLLVGPGRPHRAGEAAEATTLPVLAGVDWDPAAAERINGRERLRTSLSRLMSSRLVRSGRGAVAELLAADDRRRRVLDVALDTTVLSGKGVR</sequence>
<accession>A0A1H5PJ68</accession>
<dbReference type="RefSeq" id="WP_069110176.1">
    <property type="nucleotide sequence ID" value="NZ_FNUC01000004.1"/>
</dbReference>
<proteinExistence type="predicted"/>
<keyword evidence="2" id="KW-1185">Reference proteome</keyword>
<dbReference type="Proteomes" id="UP000181980">
    <property type="component" value="Unassembled WGS sequence"/>
</dbReference>
<organism evidence="1 2">
    <name type="scientific">Jiangella alba</name>
    <dbReference type="NCBI Taxonomy" id="561176"/>
    <lineage>
        <taxon>Bacteria</taxon>
        <taxon>Bacillati</taxon>
        <taxon>Actinomycetota</taxon>
        <taxon>Actinomycetes</taxon>
        <taxon>Jiangellales</taxon>
        <taxon>Jiangellaceae</taxon>
        <taxon>Jiangella</taxon>
    </lineage>
</organism>
<dbReference type="AlphaFoldDB" id="A0A1H5PJ68"/>
<evidence type="ECO:0000313" key="1">
    <source>
        <dbReference type="EMBL" id="SEF13839.1"/>
    </source>
</evidence>
<dbReference type="OrthoDB" id="5243870at2"/>